<dbReference type="PANTHER" id="PTHR46922:SF3">
    <property type="entry name" value="HEAT SHOCK PROTEIN"/>
    <property type="match status" value="1"/>
</dbReference>
<name>A0AA89ATZ7_9ASTE</name>
<gene>
    <name evidence="1" type="ORF">RJ639_006800</name>
</gene>
<evidence type="ECO:0000313" key="2">
    <source>
        <dbReference type="Proteomes" id="UP001188597"/>
    </source>
</evidence>
<reference evidence="1" key="1">
    <citation type="submission" date="2022-12" db="EMBL/GenBank/DDBJ databases">
        <title>Draft genome assemblies for two species of Escallonia (Escalloniales).</title>
        <authorList>
            <person name="Chanderbali A."/>
            <person name="Dervinis C."/>
            <person name="Anghel I."/>
            <person name="Soltis D."/>
            <person name="Soltis P."/>
            <person name="Zapata F."/>
        </authorList>
    </citation>
    <scope>NUCLEOTIDE SEQUENCE</scope>
    <source>
        <strain evidence="1">UCBG64.0493</strain>
        <tissue evidence="1">Leaf</tissue>
    </source>
</reference>
<proteinExistence type="predicted"/>
<sequence length="330" mass="36605">MAFATAVLRQCRTGLSWVRGFRSNAALEALAKASEERIPNVVLYNYPSFSGAFSALFARLFHSQLNLPCLILPFSSVEPLRVIGFDHRKSVLGEVPKDCHCNLMFHVDVDKSSSTAAYEYFSAAISEVKSNDGDMVRLLNSTDQDRVEMVLKYIEDGDLRRLSLGDIKAFNIGLGEWRSKLNCITNPHMYEQLPEISAVELINTGSSYISARRGAANILLDMVFKVRLGRGVYGECLGVRVNRNSDLSDEIGKELSLRSAAAGLRSIGAVIYMQRNNLKMCLRSTDRATDTSEVAKKAYGGGGSPCSSSFMIRMDEYNQWLCVQPQLVKL</sequence>
<dbReference type="Proteomes" id="UP001188597">
    <property type="component" value="Unassembled WGS sequence"/>
</dbReference>
<keyword evidence="2" id="KW-1185">Reference proteome</keyword>
<accession>A0AA89ATZ7</accession>
<dbReference type="AlphaFoldDB" id="A0AA89ATZ7"/>
<dbReference type="EMBL" id="JAVXUP010001165">
    <property type="protein sequence ID" value="KAK3015120.1"/>
    <property type="molecule type" value="Genomic_DNA"/>
</dbReference>
<protein>
    <submittedName>
        <fullName evidence="1">Uncharacterized protein</fullName>
    </submittedName>
</protein>
<organism evidence="1 2">
    <name type="scientific">Escallonia herrerae</name>
    <dbReference type="NCBI Taxonomy" id="1293975"/>
    <lineage>
        <taxon>Eukaryota</taxon>
        <taxon>Viridiplantae</taxon>
        <taxon>Streptophyta</taxon>
        <taxon>Embryophyta</taxon>
        <taxon>Tracheophyta</taxon>
        <taxon>Spermatophyta</taxon>
        <taxon>Magnoliopsida</taxon>
        <taxon>eudicotyledons</taxon>
        <taxon>Gunneridae</taxon>
        <taxon>Pentapetalae</taxon>
        <taxon>asterids</taxon>
        <taxon>campanulids</taxon>
        <taxon>Escalloniales</taxon>
        <taxon>Escalloniaceae</taxon>
        <taxon>Escallonia</taxon>
    </lineage>
</organism>
<evidence type="ECO:0000313" key="1">
    <source>
        <dbReference type="EMBL" id="KAK3015120.1"/>
    </source>
</evidence>
<comment type="caution">
    <text evidence="1">The sequence shown here is derived from an EMBL/GenBank/DDBJ whole genome shotgun (WGS) entry which is preliminary data.</text>
</comment>
<dbReference type="PANTHER" id="PTHR46922">
    <property type="entry name" value="DHHA1 DOMAIN PROTEIN"/>
    <property type="match status" value="1"/>
</dbReference>